<feature type="transmembrane region" description="Helical" evidence="1">
    <location>
        <begin position="2536"/>
        <end position="2564"/>
    </location>
</feature>
<evidence type="ECO:0000313" key="3">
    <source>
        <dbReference type="Proteomes" id="UP000683925"/>
    </source>
</evidence>
<feature type="transmembrane region" description="Helical" evidence="1">
    <location>
        <begin position="2421"/>
        <end position="2442"/>
    </location>
</feature>
<accession>A0A8S1SEW3</accession>
<feature type="transmembrane region" description="Helical" evidence="1">
    <location>
        <begin position="2476"/>
        <end position="2498"/>
    </location>
</feature>
<dbReference type="PANTHER" id="PTHR11319:SF35">
    <property type="entry name" value="OUTER MEMBRANE PROTEIN PMPC-RELATED"/>
    <property type="match status" value="1"/>
</dbReference>
<organism evidence="2 3">
    <name type="scientific">Paramecium octaurelia</name>
    <dbReference type="NCBI Taxonomy" id="43137"/>
    <lineage>
        <taxon>Eukaryota</taxon>
        <taxon>Sar</taxon>
        <taxon>Alveolata</taxon>
        <taxon>Ciliophora</taxon>
        <taxon>Intramacronucleata</taxon>
        <taxon>Oligohymenophorea</taxon>
        <taxon>Peniculida</taxon>
        <taxon>Parameciidae</taxon>
        <taxon>Paramecium</taxon>
    </lineage>
</organism>
<keyword evidence="1" id="KW-1133">Transmembrane helix</keyword>
<proteinExistence type="predicted"/>
<keyword evidence="3" id="KW-1185">Reference proteome</keyword>
<dbReference type="CDD" id="cd00064">
    <property type="entry name" value="FU"/>
    <property type="match status" value="1"/>
</dbReference>
<feature type="transmembrane region" description="Helical" evidence="1">
    <location>
        <begin position="2608"/>
        <end position="2629"/>
    </location>
</feature>
<feature type="transmembrane region" description="Helical" evidence="1">
    <location>
        <begin position="2276"/>
        <end position="2295"/>
    </location>
</feature>
<feature type="transmembrane region" description="Helical" evidence="1">
    <location>
        <begin position="684"/>
        <end position="709"/>
    </location>
</feature>
<sequence length="2727" mass="317308">MENTNKDDRCCAGVGVWNRYVPLSNLIQVGTIGILDSNCFQLFRIQDKTNNELHFIHYQCVDYENKTIKKYFLFLDKEVGDIKEEILVDYNQYEFIWYFNGFFTNPSNQEVIIYQLDGMNQLYQKPIQYKFQIDQQKFEQIVGGDFIVPQNIPLQHFERNILSYFPGDIKYIEGCYIFSPQGFISLIKQNSNKACYCYQSSISSIADVRIEKQNFYEFVSNNLNCQEFLLQGWVKIQEIHSYDAEFDYQLLKLAGNFQNSHLIQKNLCAFQLFYKISSSKNQIIITTYSYTIPAVYIDFSNNPFLKSETIDVTFDIKLWHYVLVTKLENSIQVSITFYKGFDKEEFNINLDVQQFHKIQFKLLYGNLLQSTSNYLTIQIFDFQFLNCLYSNQPQISCHPICKQCDGPTKDDCLSCFEDSNRRYLPEFKQCICEYGKVDENNNCVDYKVLNLNLNQVKPLKEECKYGFFEIEGYCQQCPSIINKNVITCLECVQNPKKWAQTLTCQTTLYTNKEGNTSQKLQDQQQQFIFLGNDLQYCPDCYTLVTPSYDQVKKSINLKIFVDQQMKIATLVDRIVMNVKSYKQIQIAQPIFTNPVLLKKNLVNLRNIKIFKKIVQTVKQKIVYIASIILEVIQQELLQALQKIILLLIKKFKMEVTLLLMKKLQKAVLNVLKNTSIILQLESKFALFLLLMTLILLLQSQIVNLIFFIVNSASKLHNLLLDAYFVRINICYLPQQELALLAIMNFPNNVLKSSVQILGNGQFKALYINFYLINLLLIINYRDQKLLSLNACQVIKRQKEAVVNIAIRRVLNAKIMAKSLNVSNANKIIIKRQQEINLMDSVFNVEEIIVFNLIKQKINPYFVITPDSTIYTYRCLQQIPLEKIQIDPNLQIAQYCYLNNCDNNLELYNNNVDCNYIQLIPEDQLNQLNYQYFNNIGLKELAITIQLADDCNLSNPDHTLTNDFKENIFSLQIARFKYQGTKSPIQTEQSYALKIYNYDVILLTNIKFIISSNLNLIFQNRGNPIDVTFIDISFSQAESNAISFSIQGDRFLNLSVKNLLIFDCRIENSVVFNIYCADLSDTIKIENFKLQNCKFTNSALFQFQNVQRTILIKNFIIDSCEFYNSTIVLFQLNQNPFSNIIYNDVQIANTLFQNTSFIYSNERTKFTINNLSIIKSKMMNSKFIIFNYESKLKNILIKDSDLISFQFISQISSIMEEYEIQLDQIQFQKNTIYNSQIFVTEYKQSITQTKLLFNNLYFEDNIMASQQEQYLIIINCFNLTIQNTFIRNTLNYRFISLIAVPFIKIEHLIYEISNQKQKVKPSSECLQNQIYYSQLLQVSGFIDITLNFFQLKNLFSIDQSIISIQSNPLNMLNSNENIKIKNFLVKGNILIKQQLGKLFSIIELQSEKPQIIELDQLSFEENIFHEYNKDPSQTSASLFYLDSGLGLLMMKNIICSNNSLTNSSLSYISIFSKEIQVENFYVQNHNYHSQEFWVKYYEIQFQGNYNQNEITYIISQSYNIVTLGGVLSTTVTKFSFNNGLFSYIKAQGSQVFNINLQGVGIVIIQNCIVNHAHNSLFTTLEQNGAFTISAKKSLLTLYLNNVILTDVLNKQSSSIFQIDPSYSKNNIELKNIVARDCFSLIDQILSFKFDSQIVLQNNVKIDNFTIIQTQAAFLTFVQSFGKVGLVEREKMLTDNAIMNLVGCTFTLDKFNIYGIILSSIIKLMDSKYIKITNSKFTNIQTFYPLNLVDVQQSNDMQSKILFFIIFQYKILLILNLVTQINGLTRCQFGINLFKEIVSNSNQNGSLIKLKTITNQTQVLFKTIMLLNNDCQNCLNGLLYFEQVDFQKALISELSCIMNSNKNYGCILAKSDKKIDSITSIQNSMFISNKGQLGAGIFIQNQKFYLKNSILLNNIATQIGGGFYFSEGSQRFTINNSLIFNNQAAEAGGIFLFGNSSLTKNNFIKSLVLLNFASISSNNINELPQHLSLQINLIEMFSQQKLIENHQYQVLYLKPYKIISQDHSKQTNDLFLPSGQKLQAYELYNPKHQKYQSFIFDLSILFKNSMNEVLINFENSTCNVQLQIFDNAENLSQSIKMSKLNFNQNTKGFNLDSLQFDIDPYKQENKIQEILVYCNTSYQDEQLAYRMRVNSFLCQLGEFYIYSGCQTCQPLQGFQSVTYNTTKYSIFDKNKFDAITSNKIKLKAGFWRPNQISDYIELCFKNPTYCEGGWKFGNDLCSQGHIGGLCEECDRYDIRGAGSFFKDQKQLECKQCQEFQRLLLTFFLISIWAILSTLLTIRSIEKSNSLFASLKLRQKFVEILFKLNQDHESILLKLFLNYLWIFSLIFTFNIRLSFSLNFLKQSSDTSYFMANYFECILAEIQGIELIYSRILVMFVLLFAQILIIFIGFNILSILTKTKVRMRIISITFLYLYIQNYASLINQFFSILAVRKISNQDYISGDVSLIYGSETHVLWIKEFAIPGSTLIGLIIPLLLFLMLYLNRENHNKIKFRRHVGYLFNEYTQQNYFWEMIKLWKKTIIIVILIYFETDIFLKAALLGLCLLFYQFIAQNYKPFILQKFNSLDIQSGQYCSFAIFFGVIKYICEQSEQYNFSTLIQSFIFITSILLSYPFINNILKVYYNKYRLLVLASLFQGFKSLNPNFKFTKFLGEIISNLRQKEYRIQKNIQKLRALLLKKKQDGQLGIINLAENNMKRKKQISLILNCSFRNKI</sequence>
<feature type="transmembrane region" description="Helical" evidence="1">
    <location>
        <begin position="2388"/>
        <end position="2409"/>
    </location>
</feature>
<gene>
    <name evidence="2" type="ORF">POCTA_138.1.T0090033</name>
</gene>
<keyword evidence="1" id="KW-0472">Membrane</keyword>
<protein>
    <recommendedName>
        <fullName evidence="4">Transmembrane protein</fullName>
    </recommendedName>
</protein>
<dbReference type="OMA" id="RINICYL"/>
<comment type="caution">
    <text evidence="2">The sequence shown here is derived from an EMBL/GenBank/DDBJ whole genome shotgun (WGS) entry which is preliminary data.</text>
</comment>
<reference evidence="2" key="1">
    <citation type="submission" date="2021-01" db="EMBL/GenBank/DDBJ databases">
        <authorList>
            <consortium name="Genoscope - CEA"/>
            <person name="William W."/>
        </authorList>
    </citation>
    <scope>NUCLEOTIDE SEQUENCE</scope>
</reference>
<dbReference type="OrthoDB" id="309836at2759"/>
<dbReference type="Proteomes" id="UP000683925">
    <property type="component" value="Unassembled WGS sequence"/>
</dbReference>
<dbReference type="InterPro" id="IPR006212">
    <property type="entry name" value="Furin_repeat"/>
</dbReference>
<evidence type="ECO:0000313" key="2">
    <source>
        <dbReference type="EMBL" id="CAD8137809.1"/>
    </source>
</evidence>
<evidence type="ECO:0008006" key="4">
    <source>
        <dbReference type="Google" id="ProtNLM"/>
    </source>
</evidence>
<dbReference type="PANTHER" id="PTHR11319">
    <property type="entry name" value="G PROTEIN-COUPLED RECEPTOR-RELATED"/>
    <property type="match status" value="1"/>
</dbReference>
<evidence type="ECO:0000256" key="1">
    <source>
        <dbReference type="SAM" id="Phobius"/>
    </source>
</evidence>
<name>A0A8S1SEW3_PAROT</name>
<keyword evidence="1" id="KW-0812">Transmembrane</keyword>
<feature type="transmembrane region" description="Helical" evidence="1">
    <location>
        <begin position="2328"/>
        <end position="2348"/>
    </location>
</feature>
<dbReference type="EMBL" id="CAJJDP010000008">
    <property type="protein sequence ID" value="CAD8137809.1"/>
    <property type="molecule type" value="Genomic_DNA"/>
</dbReference>